<keyword evidence="2" id="KW-1185">Reference proteome</keyword>
<dbReference type="EMBL" id="FNZA01000001">
    <property type="protein sequence ID" value="SEI67235.1"/>
    <property type="molecule type" value="Genomic_DNA"/>
</dbReference>
<accession>A0A1H6STH6</accession>
<evidence type="ECO:0000313" key="2">
    <source>
        <dbReference type="Proteomes" id="UP000199223"/>
    </source>
</evidence>
<evidence type="ECO:0000313" key="1">
    <source>
        <dbReference type="EMBL" id="SEI67235.1"/>
    </source>
</evidence>
<gene>
    <name evidence="1" type="ORF">SAMN04488058_101303</name>
</gene>
<dbReference type="Proteomes" id="UP000199223">
    <property type="component" value="Unassembled WGS sequence"/>
</dbReference>
<name>A0A1H6STH6_9DEIO</name>
<dbReference type="AlphaFoldDB" id="A0A1H6STH6"/>
<proteinExistence type="predicted"/>
<reference evidence="2" key="1">
    <citation type="submission" date="2016-10" db="EMBL/GenBank/DDBJ databases">
        <authorList>
            <person name="Varghese N."/>
            <person name="Submissions S."/>
        </authorList>
    </citation>
    <scope>NUCLEOTIDE SEQUENCE [LARGE SCALE GENOMIC DNA]</scope>
    <source>
        <strain evidence="2">CGMCC 1.10218</strain>
    </source>
</reference>
<organism evidence="1 2">
    <name type="scientific">Deinococcus reticulitermitis</name>
    <dbReference type="NCBI Taxonomy" id="856736"/>
    <lineage>
        <taxon>Bacteria</taxon>
        <taxon>Thermotogati</taxon>
        <taxon>Deinococcota</taxon>
        <taxon>Deinococci</taxon>
        <taxon>Deinococcales</taxon>
        <taxon>Deinococcaceae</taxon>
        <taxon>Deinococcus</taxon>
    </lineage>
</organism>
<sequence length="110" mass="11838">MANEAYDSNISYGPTDYRSAGFTWVAEDSRLAVLRGRCLRCGHELKIQAPRDIGVKLVAPPWQVTDLPDTAACDCEEAHEGGPGADSVLPHGCGARYTGLRSLFPVHPKG</sequence>
<protein>
    <submittedName>
        <fullName evidence="1">Uncharacterized protein</fullName>
    </submittedName>
</protein>